<comment type="caution">
    <text evidence="3">The sequence shown here is derived from an EMBL/GenBank/DDBJ whole genome shotgun (WGS) entry which is preliminary data.</text>
</comment>
<name>A0A0W8CRA5_PHYNI</name>
<evidence type="ECO:0000256" key="2">
    <source>
        <dbReference type="SAM" id="SignalP"/>
    </source>
</evidence>
<dbReference type="EMBL" id="LNFP01001385">
    <property type="protein sequence ID" value="KUF86553.1"/>
    <property type="molecule type" value="Genomic_DNA"/>
</dbReference>
<sequence length="170" mass="17638">MKFFTFLVATMTVLGAVAGADHPTVKTPTEALEQVQASALPDGVTLTGETEKIDPPANAAAIIKKEAHDDKDDNDKDDNDKNDDKEHLGWGLGGGFGGGDSVLGGWGGWGGFGPYRFGFMCVASLAGPIRWATGTCLVRVCTAAGVVLAFLPAVSTTAKFASFRTVIGCD</sequence>
<evidence type="ECO:0000256" key="1">
    <source>
        <dbReference type="SAM" id="MobiDB-lite"/>
    </source>
</evidence>
<evidence type="ECO:0000313" key="3">
    <source>
        <dbReference type="EMBL" id="KUF86553.1"/>
    </source>
</evidence>
<feature type="region of interest" description="Disordered" evidence="1">
    <location>
        <begin position="65"/>
        <end position="85"/>
    </location>
</feature>
<feature type="signal peptide" evidence="2">
    <location>
        <begin position="1"/>
        <end position="19"/>
    </location>
</feature>
<accession>A0A0W8CRA5</accession>
<keyword evidence="2" id="KW-0732">Signal</keyword>
<evidence type="ECO:0000313" key="4">
    <source>
        <dbReference type="Proteomes" id="UP000054636"/>
    </source>
</evidence>
<proteinExistence type="predicted"/>
<gene>
    <name evidence="3" type="ORF">AM588_10001178</name>
</gene>
<feature type="chain" id="PRO_5006940867" evidence="2">
    <location>
        <begin position="20"/>
        <end position="170"/>
    </location>
</feature>
<organism evidence="3 4">
    <name type="scientific">Phytophthora nicotianae</name>
    <name type="common">Potato buckeye rot agent</name>
    <name type="synonym">Phytophthora parasitica</name>
    <dbReference type="NCBI Taxonomy" id="4792"/>
    <lineage>
        <taxon>Eukaryota</taxon>
        <taxon>Sar</taxon>
        <taxon>Stramenopiles</taxon>
        <taxon>Oomycota</taxon>
        <taxon>Peronosporomycetes</taxon>
        <taxon>Peronosporales</taxon>
        <taxon>Peronosporaceae</taxon>
        <taxon>Phytophthora</taxon>
    </lineage>
</organism>
<protein>
    <submittedName>
        <fullName evidence="3">Uncharacterized protein</fullName>
    </submittedName>
</protein>
<dbReference type="AlphaFoldDB" id="A0A0W8CRA5"/>
<dbReference type="Proteomes" id="UP000054636">
    <property type="component" value="Unassembled WGS sequence"/>
</dbReference>
<reference evidence="3 4" key="1">
    <citation type="submission" date="2015-11" db="EMBL/GenBank/DDBJ databases">
        <title>Genomes and virulence difference between two physiological races of Phytophthora nicotianae.</title>
        <authorList>
            <person name="Liu H."/>
            <person name="Ma X."/>
            <person name="Yu H."/>
            <person name="Fang D."/>
            <person name="Li Y."/>
            <person name="Wang X."/>
            <person name="Wang W."/>
            <person name="Dong Y."/>
            <person name="Xiao B."/>
        </authorList>
    </citation>
    <scope>NUCLEOTIDE SEQUENCE [LARGE SCALE GENOMIC DNA]</scope>
    <source>
        <strain evidence="4">race 1</strain>
    </source>
</reference>